<dbReference type="Proteomes" id="UP000245634">
    <property type="component" value="Unassembled WGS sequence"/>
</dbReference>
<keyword evidence="1" id="KW-0175">Coiled coil</keyword>
<name>A0A316D900_9BACL</name>
<dbReference type="SMART" id="SM00530">
    <property type="entry name" value="HTH_XRE"/>
    <property type="match status" value="1"/>
</dbReference>
<dbReference type="PANTHER" id="PTHR37038:SF14">
    <property type="entry name" value="TRANSCRIPTIONAL ACTIVATOR"/>
    <property type="match status" value="1"/>
</dbReference>
<gene>
    <name evidence="3" type="ORF">C7459_107124</name>
</gene>
<organism evidence="3 4">
    <name type="scientific">Tumebacillus permanentifrigoris</name>
    <dbReference type="NCBI Taxonomy" id="378543"/>
    <lineage>
        <taxon>Bacteria</taxon>
        <taxon>Bacillati</taxon>
        <taxon>Bacillota</taxon>
        <taxon>Bacilli</taxon>
        <taxon>Bacillales</taxon>
        <taxon>Alicyclobacillaceae</taxon>
        <taxon>Tumebacillus</taxon>
    </lineage>
</organism>
<dbReference type="InterPro" id="IPR053163">
    <property type="entry name" value="HTH-type_regulator_Rgg"/>
</dbReference>
<evidence type="ECO:0000259" key="2">
    <source>
        <dbReference type="PROSITE" id="PS50943"/>
    </source>
</evidence>
<dbReference type="AlphaFoldDB" id="A0A316D900"/>
<dbReference type="SUPFAM" id="SSF47413">
    <property type="entry name" value="lambda repressor-like DNA-binding domains"/>
    <property type="match status" value="1"/>
</dbReference>
<dbReference type="EMBL" id="QGGL01000007">
    <property type="protein sequence ID" value="PWK13456.1"/>
    <property type="molecule type" value="Genomic_DNA"/>
</dbReference>
<dbReference type="GO" id="GO:0003677">
    <property type="term" value="F:DNA binding"/>
    <property type="evidence" value="ECO:0007669"/>
    <property type="project" value="InterPro"/>
</dbReference>
<feature type="coiled-coil region" evidence="1">
    <location>
        <begin position="246"/>
        <end position="273"/>
    </location>
</feature>
<feature type="domain" description="HTH cro/C1-type" evidence="2">
    <location>
        <begin position="9"/>
        <end position="62"/>
    </location>
</feature>
<dbReference type="PANTHER" id="PTHR37038">
    <property type="entry name" value="TRANSCRIPTIONAL REGULATOR-RELATED"/>
    <property type="match status" value="1"/>
</dbReference>
<dbReference type="InterPro" id="IPR010982">
    <property type="entry name" value="Lambda_DNA-bd_dom_sf"/>
</dbReference>
<comment type="caution">
    <text evidence="3">The sequence shown here is derived from an EMBL/GenBank/DDBJ whole genome shotgun (WGS) entry which is preliminary data.</text>
</comment>
<evidence type="ECO:0000313" key="4">
    <source>
        <dbReference type="Proteomes" id="UP000245634"/>
    </source>
</evidence>
<keyword evidence="4" id="KW-1185">Reference proteome</keyword>
<dbReference type="Pfam" id="PF01381">
    <property type="entry name" value="HTH_3"/>
    <property type="match status" value="1"/>
</dbReference>
<dbReference type="RefSeq" id="WP_109688733.1">
    <property type="nucleotide sequence ID" value="NZ_QGGL01000007.1"/>
</dbReference>
<dbReference type="Gene3D" id="1.25.40.10">
    <property type="entry name" value="Tetratricopeptide repeat domain"/>
    <property type="match status" value="3"/>
</dbReference>
<evidence type="ECO:0000313" key="3">
    <source>
        <dbReference type="EMBL" id="PWK13456.1"/>
    </source>
</evidence>
<dbReference type="SUPFAM" id="SSF48452">
    <property type="entry name" value="TPR-like"/>
    <property type="match status" value="3"/>
</dbReference>
<dbReference type="InterPro" id="IPR001387">
    <property type="entry name" value="Cro/C1-type_HTH"/>
</dbReference>
<proteinExistence type="predicted"/>
<evidence type="ECO:0000256" key="1">
    <source>
        <dbReference type="SAM" id="Coils"/>
    </source>
</evidence>
<reference evidence="3 4" key="1">
    <citation type="submission" date="2018-05" db="EMBL/GenBank/DDBJ databases">
        <title>Genomic Encyclopedia of Type Strains, Phase IV (KMG-IV): sequencing the most valuable type-strain genomes for metagenomic binning, comparative biology and taxonomic classification.</title>
        <authorList>
            <person name="Goeker M."/>
        </authorList>
    </citation>
    <scope>NUCLEOTIDE SEQUENCE [LARGE SCALE GENOMIC DNA]</scope>
    <source>
        <strain evidence="3 4">DSM 18773</strain>
    </source>
</reference>
<sequence length="439" mass="51381">MSNTLGCNIRSFRLAKGMRQEELCEGICSVSQLSKIENGKVQPKDEHVQAIAKRLGMSVKQLQVTEARRDQIEQEMKFAIQASKSNHERQAITLIEKVIEEARNFGYEDLCAEAMYQQIHFYDNLGEWPQVIRLSQEMLTSGMGLEPGLSLDLWGELGTAHYYSGNLNEAFRCYARQEGLIDGISTDHPQALRIYIGYVANQYFMRRYREVLFYCEKAMPLAIASQRHIYRWRLSNIIALSLNRLREDPQRRYELLESSLQEAEQNGNIAEASQYANNLGALYYWDQDYDNAQRYQELCIRYYDLVTDAFIDTYRREPYYQLASGFIQKGQYDQAKQIVEKLRELCKGRIDSYMYNARIPQLEAEIARVDGRWQEQVQSLKQALEIYERHHVYFEAQETAIRLAEVLEGRGELSEALQMYRRAVSYQQKLEETRLPMTI</sequence>
<dbReference type="InterPro" id="IPR011990">
    <property type="entry name" value="TPR-like_helical_dom_sf"/>
</dbReference>
<dbReference type="PROSITE" id="PS50943">
    <property type="entry name" value="HTH_CROC1"/>
    <property type="match status" value="1"/>
</dbReference>
<dbReference type="CDD" id="cd00093">
    <property type="entry name" value="HTH_XRE"/>
    <property type="match status" value="1"/>
</dbReference>
<protein>
    <submittedName>
        <fullName evidence="3">Helix-turn-helix protein</fullName>
    </submittedName>
</protein>
<dbReference type="OrthoDB" id="252257at2"/>
<accession>A0A316D900</accession>